<reference evidence="1" key="1">
    <citation type="journal article" date="2020" name="bioRxiv">
        <title>Chromosome-level reference genome of the European wasp spider Argiope bruennichi: a resource for studies on range expansion and evolutionary adaptation.</title>
        <authorList>
            <person name="Sheffer M.M."/>
            <person name="Hoppe A."/>
            <person name="Krehenwinkel H."/>
            <person name="Uhl G."/>
            <person name="Kuss A.W."/>
            <person name="Jensen L."/>
            <person name="Jensen C."/>
            <person name="Gillespie R.G."/>
            <person name="Hoff K.J."/>
            <person name="Prost S."/>
        </authorList>
    </citation>
    <scope>NUCLEOTIDE SEQUENCE</scope>
</reference>
<dbReference type="AlphaFoldDB" id="A0A8T0F2W5"/>
<reference evidence="1" key="2">
    <citation type="submission" date="2020-06" db="EMBL/GenBank/DDBJ databases">
        <authorList>
            <person name="Sheffer M."/>
        </authorList>
    </citation>
    <scope>NUCLEOTIDE SEQUENCE</scope>
</reference>
<dbReference type="EMBL" id="JABXBU010001863">
    <property type="protein sequence ID" value="KAF8782872.1"/>
    <property type="molecule type" value="Genomic_DNA"/>
</dbReference>
<name>A0A8T0F2W5_ARGBR</name>
<accession>A0A8T0F2W5</accession>
<gene>
    <name evidence="1" type="ORF">HNY73_013106</name>
</gene>
<comment type="caution">
    <text evidence="1">The sequence shown here is derived from an EMBL/GenBank/DDBJ whole genome shotgun (WGS) entry which is preliminary data.</text>
</comment>
<proteinExistence type="predicted"/>
<organism evidence="1 2">
    <name type="scientific">Argiope bruennichi</name>
    <name type="common">Wasp spider</name>
    <name type="synonym">Aranea bruennichi</name>
    <dbReference type="NCBI Taxonomy" id="94029"/>
    <lineage>
        <taxon>Eukaryota</taxon>
        <taxon>Metazoa</taxon>
        <taxon>Ecdysozoa</taxon>
        <taxon>Arthropoda</taxon>
        <taxon>Chelicerata</taxon>
        <taxon>Arachnida</taxon>
        <taxon>Araneae</taxon>
        <taxon>Araneomorphae</taxon>
        <taxon>Entelegynae</taxon>
        <taxon>Araneoidea</taxon>
        <taxon>Araneidae</taxon>
        <taxon>Argiope</taxon>
    </lineage>
</organism>
<dbReference type="Proteomes" id="UP000807504">
    <property type="component" value="Unassembled WGS sequence"/>
</dbReference>
<evidence type="ECO:0000313" key="2">
    <source>
        <dbReference type="Proteomes" id="UP000807504"/>
    </source>
</evidence>
<protein>
    <submittedName>
        <fullName evidence="1">Uncharacterized protein</fullName>
    </submittedName>
</protein>
<keyword evidence="2" id="KW-1185">Reference proteome</keyword>
<evidence type="ECO:0000313" key="1">
    <source>
        <dbReference type="EMBL" id="KAF8782872.1"/>
    </source>
</evidence>
<sequence length="72" mass="7941">MLPKCEPHCGPGETLRKTNNCDCCGFCVKMRDEGESCTPSALGPPPDPSTRYLKCQSGYKCNPYTMKCESMN</sequence>